<dbReference type="EMBL" id="JAHLKM010000008">
    <property type="protein sequence ID" value="MCQ4333474.1"/>
    <property type="molecule type" value="Genomic_DNA"/>
</dbReference>
<protein>
    <submittedName>
        <fullName evidence="3">PQQ-like beta-propeller repeat protein</fullName>
    </submittedName>
</protein>
<dbReference type="RefSeq" id="WP_256029497.1">
    <property type="nucleotide sequence ID" value="NZ_JAHLKM010000008.1"/>
</dbReference>
<proteinExistence type="predicted"/>
<dbReference type="Proteomes" id="UP001139494">
    <property type="component" value="Unassembled WGS sequence"/>
</dbReference>
<sequence>MSDTPRPPGSSPTGRRIDLGDVDPCGSRQAGRRSGVTLTEAGPVVGLASGTVEAFDPDGTRRWSFEGSGSAITLVPFEGGVLIGERSARGGIRLLVDGNERWRHDAADVLGEPTKETRFFLPMVVDAAVSTDTAYVAARRYERRDGERHFESSVYALAPDGSVRWRYDADASPIALAPFDGGVAVAYNRCPGAHDDGLVVLDGDGATRWTWDPDRSATRRVGDVAAAGGDLVVTSHADYCGYRLAAGDVRWRVDLGTPRPEGDEVYTYPNHVHADGSGVVFLTGNSFPREGRETDERHPNEQSAFGYTPDGERCWHADVGGFCHEIATDGDRLLAPVAQHFRDRDPGVHGFRFFEVSEGLLESGPTDGVLTAAALEDGRRALIEEPVKYHDEGAVRGEYALLLLTGAD</sequence>
<evidence type="ECO:0000313" key="3">
    <source>
        <dbReference type="EMBL" id="MCQ4333474.1"/>
    </source>
</evidence>
<dbReference type="AlphaFoldDB" id="A0A9R1CTN1"/>
<evidence type="ECO:0000256" key="1">
    <source>
        <dbReference type="SAM" id="MobiDB-lite"/>
    </source>
</evidence>
<dbReference type="Gene3D" id="2.130.10.10">
    <property type="entry name" value="YVTN repeat-like/Quinoprotein amine dehydrogenase"/>
    <property type="match status" value="1"/>
</dbReference>
<dbReference type="Pfam" id="PF13360">
    <property type="entry name" value="PQQ_2"/>
    <property type="match status" value="1"/>
</dbReference>
<dbReference type="InterPro" id="IPR002372">
    <property type="entry name" value="PQQ_rpt_dom"/>
</dbReference>
<feature type="domain" description="Pyrrolo-quinoline quinone repeat" evidence="2">
    <location>
        <begin position="154"/>
        <end position="259"/>
    </location>
</feature>
<dbReference type="PANTHER" id="PTHR34512:SF30">
    <property type="entry name" value="OUTER MEMBRANE PROTEIN ASSEMBLY FACTOR BAMB"/>
    <property type="match status" value="1"/>
</dbReference>
<accession>A0A9R1CTN1</accession>
<comment type="caution">
    <text evidence="3">The sequence shown here is derived from an EMBL/GenBank/DDBJ whole genome shotgun (WGS) entry which is preliminary data.</text>
</comment>
<keyword evidence="4" id="KW-1185">Reference proteome</keyword>
<dbReference type="PANTHER" id="PTHR34512">
    <property type="entry name" value="CELL SURFACE PROTEIN"/>
    <property type="match status" value="1"/>
</dbReference>
<reference evidence="3" key="1">
    <citation type="journal article" date="2023" name="Front. Microbiol.">
        <title>Genomic-based phylogenetic and metabolic analyses of the genus Natronomonas, and description of Natronomonas aquatica sp. nov.</title>
        <authorList>
            <person name="Garcia-Roldan A."/>
            <person name="Duran-Viseras A."/>
            <person name="de la Haba R.R."/>
            <person name="Corral P."/>
            <person name="Sanchez-Porro C."/>
            <person name="Ventosa A."/>
        </authorList>
    </citation>
    <scope>NUCLEOTIDE SEQUENCE</scope>
    <source>
        <strain evidence="3">F2-12</strain>
    </source>
</reference>
<dbReference type="SUPFAM" id="SSF50998">
    <property type="entry name" value="Quinoprotein alcohol dehydrogenase-like"/>
    <property type="match status" value="1"/>
</dbReference>
<dbReference type="InterPro" id="IPR011047">
    <property type="entry name" value="Quinoprotein_ADH-like_sf"/>
</dbReference>
<organism evidence="3 4">
    <name type="scientific">Natronomonas aquatica</name>
    <dbReference type="NCBI Taxonomy" id="2841590"/>
    <lineage>
        <taxon>Archaea</taxon>
        <taxon>Methanobacteriati</taxon>
        <taxon>Methanobacteriota</taxon>
        <taxon>Stenosarchaea group</taxon>
        <taxon>Halobacteria</taxon>
        <taxon>Halobacteriales</taxon>
        <taxon>Natronomonadaceae</taxon>
        <taxon>Natronomonas</taxon>
    </lineage>
</organism>
<evidence type="ECO:0000313" key="4">
    <source>
        <dbReference type="Proteomes" id="UP001139494"/>
    </source>
</evidence>
<gene>
    <name evidence="3" type="ORF">KM295_08265</name>
</gene>
<feature type="region of interest" description="Disordered" evidence="1">
    <location>
        <begin position="1"/>
        <end position="34"/>
    </location>
</feature>
<dbReference type="InterPro" id="IPR015943">
    <property type="entry name" value="WD40/YVTN_repeat-like_dom_sf"/>
</dbReference>
<evidence type="ECO:0000259" key="2">
    <source>
        <dbReference type="Pfam" id="PF13360"/>
    </source>
</evidence>
<feature type="compositionally biased region" description="Pro residues" evidence="1">
    <location>
        <begin position="1"/>
        <end position="10"/>
    </location>
</feature>
<name>A0A9R1CTN1_9EURY</name>